<evidence type="ECO:0000313" key="7">
    <source>
        <dbReference type="EMBL" id="CAI5781179.1"/>
    </source>
</evidence>
<gene>
    <name evidence="7" type="ORF">PODLI_1B014746</name>
</gene>
<dbReference type="Gene3D" id="2.60.40.10">
    <property type="entry name" value="Immunoglobulins"/>
    <property type="match status" value="2"/>
</dbReference>
<feature type="domain" description="Ig-like" evidence="6">
    <location>
        <begin position="204"/>
        <end position="305"/>
    </location>
</feature>
<dbReference type="InterPro" id="IPR013783">
    <property type="entry name" value="Ig-like_fold"/>
</dbReference>
<evidence type="ECO:0000256" key="2">
    <source>
        <dbReference type="ARBA" id="ARBA00022692"/>
    </source>
</evidence>
<dbReference type="PROSITE" id="PS50835">
    <property type="entry name" value="IG_LIKE"/>
    <property type="match status" value="1"/>
</dbReference>
<evidence type="ECO:0000259" key="6">
    <source>
        <dbReference type="PROSITE" id="PS50835"/>
    </source>
</evidence>
<evidence type="ECO:0000256" key="5">
    <source>
        <dbReference type="SAM" id="Phobius"/>
    </source>
</evidence>
<dbReference type="PANTHER" id="PTHR12035:SF125">
    <property type="entry name" value="SIALIC ACID-BINDING IG-LIKE LECTIN 5"/>
    <property type="match status" value="1"/>
</dbReference>
<dbReference type="Proteomes" id="UP001178461">
    <property type="component" value="Chromosome 8"/>
</dbReference>
<organism evidence="7 8">
    <name type="scientific">Podarcis lilfordi</name>
    <name type="common">Lilford's wall lizard</name>
    <dbReference type="NCBI Taxonomy" id="74358"/>
    <lineage>
        <taxon>Eukaryota</taxon>
        <taxon>Metazoa</taxon>
        <taxon>Chordata</taxon>
        <taxon>Craniata</taxon>
        <taxon>Vertebrata</taxon>
        <taxon>Euteleostomi</taxon>
        <taxon>Lepidosauria</taxon>
        <taxon>Squamata</taxon>
        <taxon>Bifurcata</taxon>
        <taxon>Unidentata</taxon>
        <taxon>Episquamata</taxon>
        <taxon>Laterata</taxon>
        <taxon>Lacertibaenia</taxon>
        <taxon>Lacertidae</taxon>
        <taxon>Podarcis</taxon>
    </lineage>
</organism>
<comment type="subcellular location">
    <subcellularLocation>
        <location evidence="1">Membrane</location>
        <topology evidence="1">Single-pass membrane protein</topology>
    </subcellularLocation>
</comment>
<keyword evidence="3 5" id="KW-1133">Transmembrane helix</keyword>
<dbReference type="GO" id="GO:0033691">
    <property type="term" value="F:sialic acid binding"/>
    <property type="evidence" value="ECO:0007669"/>
    <property type="project" value="TreeGrafter"/>
</dbReference>
<name>A0AA35PAJ9_9SAUR</name>
<evidence type="ECO:0000256" key="4">
    <source>
        <dbReference type="ARBA" id="ARBA00023136"/>
    </source>
</evidence>
<reference evidence="7" key="1">
    <citation type="submission" date="2022-12" db="EMBL/GenBank/DDBJ databases">
        <authorList>
            <person name="Alioto T."/>
            <person name="Alioto T."/>
            <person name="Gomez Garrido J."/>
        </authorList>
    </citation>
    <scope>NUCLEOTIDE SEQUENCE</scope>
</reference>
<dbReference type="GO" id="GO:0005886">
    <property type="term" value="C:plasma membrane"/>
    <property type="evidence" value="ECO:0007669"/>
    <property type="project" value="TreeGrafter"/>
</dbReference>
<dbReference type="CDD" id="cd00096">
    <property type="entry name" value="Ig"/>
    <property type="match status" value="1"/>
</dbReference>
<dbReference type="PANTHER" id="PTHR12035">
    <property type="entry name" value="SIALIC ACID BINDING IMMUNOGLOBULIN-LIKE LECTIN"/>
    <property type="match status" value="1"/>
</dbReference>
<evidence type="ECO:0000256" key="3">
    <source>
        <dbReference type="ARBA" id="ARBA00022989"/>
    </source>
</evidence>
<feature type="transmembrane region" description="Helical" evidence="5">
    <location>
        <begin position="328"/>
        <end position="353"/>
    </location>
</feature>
<accession>A0AA35PAJ9</accession>
<dbReference type="InterPro" id="IPR007110">
    <property type="entry name" value="Ig-like_dom"/>
</dbReference>
<dbReference type="GO" id="GO:0007155">
    <property type="term" value="P:cell adhesion"/>
    <property type="evidence" value="ECO:0007669"/>
    <property type="project" value="TreeGrafter"/>
</dbReference>
<protein>
    <submittedName>
        <fullName evidence="7">Sialic acid-binding Ig-like lectin 10</fullName>
    </submittedName>
</protein>
<dbReference type="EMBL" id="OX395133">
    <property type="protein sequence ID" value="CAI5781179.1"/>
    <property type="molecule type" value="Genomic_DNA"/>
</dbReference>
<keyword evidence="8" id="KW-1185">Reference proteome</keyword>
<dbReference type="InterPro" id="IPR051036">
    <property type="entry name" value="SIGLEC"/>
</dbReference>
<sequence>MRSEREGKGHVQAVFYRSRSPSMGITVACTGCRGRSWQVANSPSKTKLLASSLATVATVILTLLCKGMLTNNLDFRITVPDSITAQRGFCIHVPCSFTTPDWYKSSSEPLYGYWFRITDRQTNLEGTNIWVPGEFKASRDERQRFLKFHSTHMKLSGDPEKGDCSFTIINAGLDDWGQYHFRIDKGESYRYSFNPSSSQTHTNPQVVLTDRPTASTILPNATCENEDQGRRCTCSFHCWPPPTLTWEVDGVTVTGNGSTSDMEVLHWAEGNAASSTLLWKGASIDHYDPFITCTATNPFGKQTVVILPGSNQTNGPLSPPYVKVKIPWVISGVTLGSLNLLTVVVALVYLGIVSNRQVYRHCRDMASKRLQAS</sequence>
<dbReference type="InterPro" id="IPR036179">
    <property type="entry name" value="Ig-like_dom_sf"/>
</dbReference>
<dbReference type="AlphaFoldDB" id="A0AA35PAJ9"/>
<dbReference type="SUPFAM" id="SSF48726">
    <property type="entry name" value="Immunoglobulin"/>
    <property type="match status" value="2"/>
</dbReference>
<evidence type="ECO:0000313" key="8">
    <source>
        <dbReference type="Proteomes" id="UP001178461"/>
    </source>
</evidence>
<proteinExistence type="predicted"/>
<keyword evidence="2 5" id="KW-0812">Transmembrane</keyword>
<evidence type="ECO:0000256" key="1">
    <source>
        <dbReference type="ARBA" id="ARBA00004167"/>
    </source>
</evidence>
<keyword evidence="4 5" id="KW-0472">Membrane</keyword>